<organism evidence="4 5">
    <name type="scientific">Trichoplax adhaerens</name>
    <name type="common">Trichoplax reptans</name>
    <dbReference type="NCBI Taxonomy" id="10228"/>
    <lineage>
        <taxon>Eukaryota</taxon>
        <taxon>Metazoa</taxon>
        <taxon>Placozoa</taxon>
        <taxon>Uniplacotomia</taxon>
        <taxon>Trichoplacea</taxon>
        <taxon>Trichoplacidae</taxon>
        <taxon>Trichoplax</taxon>
    </lineage>
</organism>
<dbReference type="GO" id="GO:0035556">
    <property type="term" value="P:intracellular signal transduction"/>
    <property type="evidence" value="ECO:0000318"/>
    <property type="project" value="GO_Central"/>
</dbReference>
<dbReference type="GO" id="GO:0005634">
    <property type="term" value="C:nucleus"/>
    <property type="evidence" value="ECO:0000318"/>
    <property type="project" value="GO_Central"/>
</dbReference>
<accession>B3RWJ8</accession>
<evidence type="ECO:0000256" key="2">
    <source>
        <dbReference type="ARBA" id="ARBA00022840"/>
    </source>
</evidence>
<dbReference type="Gene3D" id="1.10.510.10">
    <property type="entry name" value="Transferase(Phosphotransferase) domain 1"/>
    <property type="match status" value="1"/>
</dbReference>
<dbReference type="InterPro" id="IPR011009">
    <property type="entry name" value="Kinase-like_dom_sf"/>
</dbReference>
<dbReference type="CTD" id="6753808"/>
<keyword evidence="2" id="KW-0067">ATP-binding</keyword>
<evidence type="ECO:0000313" key="5">
    <source>
        <dbReference type="Proteomes" id="UP000009022"/>
    </source>
</evidence>
<dbReference type="PANTHER" id="PTHR27001">
    <property type="entry name" value="OS01G0253100 PROTEIN"/>
    <property type="match status" value="1"/>
</dbReference>
<dbReference type="PANTHER" id="PTHR27001:SF931">
    <property type="entry name" value="OS11G0664100 PROTEIN"/>
    <property type="match status" value="1"/>
</dbReference>
<dbReference type="RefSeq" id="XP_002113038.1">
    <property type="nucleotide sequence ID" value="XM_002113002.1"/>
</dbReference>
<proteinExistence type="predicted"/>
<dbReference type="GO" id="GO:0005737">
    <property type="term" value="C:cytoplasm"/>
    <property type="evidence" value="ECO:0000318"/>
    <property type="project" value="GO_Central"/>
</dbReference>
<dbReference type="Proteomes" id="UP000009022">
    <property type="component" value="Unassembled WGS sequence"/>
</dbReference>
<dbReference type="InParanoid" id="B3RWJ8"/>
<dbReference type="Pfam" id="PF00069">
    <property type="entry name" value="Pkinase"/>
    <property type="match status" value="1"/>
</dbReference>
<keyword evidence="1" id="KW-0547">Nucleotide-binding</keyword>
<dbReference type="STRING" id="10228.B3RWJ8"/>
<evidence type="ECO:0000259" key="3">
    <source>
        <dbReference type="PROSITE" id="PS50011"/>
    </source>
</evidence>
<dbReference type="GO" id="GO:0005524">
    <property type="term" value="F:ATP binding"/>
    <property type="evidence" value="ECO:0007669"/>
    <property type="project" value="UniProtKB-KW"/>
</dbReference>
<dbReference type="KEGG" id="tad:TRIADDRAFT_56775"/>
<evidence type="ECO:0000256" key="1">
    <source>
        <dbReference type="ARBA" id="ARBA00022741"/>
    </source>
</evidence>
<dbReference type="GO" id="GO:0004672">
    <property type="term" value="F:protein kinase activity"/>
    <property type="evidence" value="ECO:0007669"/>
    <property type="project" value="InterPro"/>
</dbReference>
<dbReference type="InterPro" id="IPR000719">
    <property type="entry name" value="Prot_kinase_dom"/>
</dbReference>
<dbReference type="HOGENOM" id="CLU_708503_0_0_1"/>
<dbReference type="GeneID" id="6753808"/>
<dbReference type="FunFam" id="1.10.510.10:FF:001343">
    <property type="entry name" value="L-type lectin-domain containing receptor kinase I.3"/>
    <property type="match status" value="1"/>
</dbReference>
<gene>
    <name evidence="4" type="ORF">TRIADDRAFT_56775</name>
</gene>
<feature type="domain" description="Protein kinase" evidence="3">
    <location>
        <begin position="57"/>
        <end position="336"/>
    </location>
</feature>
<dbReference type="PROSITE" id="PS50011">
    <property type="entry name" value="PROTEIN_KINASE_DOM"/>
    <property type="match status" value="1"/>
</dbReference>
<keyword evidence="5" id="KW-1185">Reference proteome</keyword>
<reference evidence="4 5" key="1">
    <citation type="journal article" date="2008" name="Nature">
        <title>The Trichoplax genome and the nature of placozoans.</title>
        <authorList>
            <person name="Srivastava M."/>
            <person name="Begovic E."/>
            <person name="Chapman J."/>
            <person name="Putnam N.H."/>
            <person name="Hellsten U."/>
            <person name="Kawashima T."/>
            <person name="Kuo A."/>
            <person name="Mitros T."/>
            <person name="Salamov A."/>
            <person name="Carpenter M.L."/>
            <person name="Signorovitch A.Y."/>
            <person name="Moreno M.A."/>
            <person name="Kamm K."/>
            <person name="Grimwood J."/>
            <person name="Schmutz J."/>
            <person name="Shapiro H."/>
            <person name="Grigoriev I.V."/>
            <person name="Buss L.W."/>
            <person name="Schierwater B."/>
            <person name="Dellaporta S.L."/>
            <person name="Rokhsar D.S."/>
        </authorList>
    </citation>
    <scope>NUCLEOTIDE SEQUENCE [LARGE SCALE GENOMIC DNA]</scope>
    <source>
        <strain evidence="4 5">Grell-BS-1999</strain>
    </source>
</reference>
<dbReference type="SUPFAM" id="SSF56112">
    <property type="entry name" value="Protein kinase-like (PK-like)"/>
    <property type="match status" value="1"/>
</dbReference>
<dbReference type="eggNOG" id="KOG1187">
    <property type="taxonomic scope" value="Eukaryota"/>
</dbReference>
<dbReference type="AlphaFoldDB" id="B3RWJ8"/>
<dbReference type="OrthoDB" id="75710at2759"/>
<dbReference type="PhylomeDB" id="B3RWJ8"/>
<dbReference type="EMBL" id="DS985245">
    <property type="protein sequence ID" value="EDV25148.1"/>
    <property type="molecule type" value="Genomic_DNA"/>
</dbReference>
<sequence>MVSSVVAVLSKPEKRRESQAEEVMLLRPRSASRSSSVDTLNEIDDYPPQTEITLVYNKVGKKQCDGHYSQNLIIRYDGKAFVYKVWNFRLDDCKETRTAVRKLIRLKHDNILKSYRYYRYPGGVLECYFEHTLRDHIKAQQSKKIFLNSQQRYQVLTDILNGLEYLHDHGIVHENLTTKNILITNTGEAKLSDFGYVSLFQTKLALSKKALYHHHKIAYMCQDALNGHVGKKNDIYSFAIVATEVISGKQAYDAFRIPQYLRDWLANEKYWKYLNDKRLGSRHQEKKLFSTSISGKTFRVELLEICNKCCSEHATNRPSLVEVFVRTSSKLKHTLKSSCQCEINRATEIIEVKTGFALLKMKYTKGKQPLVLYEKWEGMRTKLNHILGRQ</sequence>
<protein>
    <recommendedName>
        <fullName evidence="3">Protein kinase domain-containing protein</fullName>
    </recommendedName>
</protein>
<evidence type="ECO:0000313" key="4">
    <source>
        <dbReference type="EMBL" id="EDV25148.1"/>
    </source>
</evidence>
<name>B3RWJ8_TRIAD</name>